<protein>
    <submittedName>
        <fullName evidence="2">ROK family protein</fullName>
    </submittedName>
</protein>
<reference evidence="3 5" key="2">
    <citation type="submission" date="2024-04" db="EMBL/GenBank/DDBJ databases">
        <title>Three lactobacilli isolated from voided urine samples from females with type 2 diabetes.</title>
        <authorList>
            <person name="Kula A."/>
            <person name="Stegman N."/>
            <person name="Putonti C."/>
        </authorList>
    </citation>
    <scope>NUCLEOTIDE SEQUENCE [LARGE SCALE GENOMIC DNA]</scope>
    <source>
        <strain evidence="3 5">1855</strain>
    </source>
</reference>
<accession>A0A5N1I545</accession>
<sequence length="306" mass="33047">MKQYLVFDIGGTNLKYALLDNAGNIIEKNKKPTVKSGLNDFLKEMYEIADQYNGNFKGIAISCPGKIDVDNKIIHFGGSLPFLDGANIQKLFGDKYGVPVGVENDGKAAALAEMWLGALKDVVSGEMLTLGSEVGGGIVVGGQLIHGAHFQAGELSFMRYDMNCADWSGFTGQKGSAVNMIKRVNEALGNSNLEDGQKAFEAINAGNTQAVQIFEEYCADVANIILSVQAVVDGERVVIAGGISAQDIVIETIKKQYQALANKFYRVKNELTMPEIVRAKFENDANIYGALYALLLDINGQSEEAK</sequence>
<evidence type="ECO:0000256" key="1">
    <source>
        <dbReference type="ARBA" id="ARBA00006479"/>
    </source>
</evidence>
<evidence type="ECO:0000313" key="4">
    <source>
        <dbReference type="Proteomes" id="UP000327236"/>
    </source>
</evidence>
<dbReference type="Gene3D" id="3.30.420.40">
    <property type="match status" value="2"/>
</dbReference>
<evidence type="ECO:0000313" key="5">
    <source>
        <dbReference type="Proteomes" id="UP001385848"/>
    </source>
</evidence>
<dbReference type="InterPro" id="IPR000600">
    <property type="entry name" value="ROK"/>
</dbReference>
<dbReference type="PANTHER" id="PTHR18964">
    <property type="entry name" value="ROK (REPRESSOR, ORF, KINASE) FAMILY"/>
    <property type="match status" value="1"/>
</dbReference>
<dbReference type="Proteomes" id="UP000327236">
    <property type="component" value="Unassembled WGS sequence"/>
</dbReference>
<gene>
    <name evidence="3" type="ORF">AAC431_08380</name>
    <name evidence="2" type="ORF">F6H94_08560</name>
</gene>
<dbReference type="Proteomes" id="UP001385848">
    <property type="component" value="Unassembled WGS sequence"/>
</dbReference>
<dbReference type="Pfam" id="PF00480">
    <property type="entry name" value="ROK"/>
    <property type="match status" value="1"/>
</dbReference>
<evidence type="ECO:0000313" key="3">
    <source>
        <dbReference type="EMBL" id="MEL0565924.1"/>
    </source>
</evidence>
<dbReference type="EMBL" id="VYWW01000064">
    <property type="protein sequence ID" value="KAA9320014.1"/>
    <property type="molecule type" value="Genomic_DNA"/>
</dbReference>
<dbReference type="InterPro" id="IPR043129">
    <property type="entry name" value="ATPase_NBD"/>
</dbReference>
<organism evidence="2 4">
    <name type="scientific">Lactobacillus jensenii</name>
    <dbReference type="NCBI Taxonomy" id="109790"/>
    <lineage>
        <taxon>Bacteria</taxon>
        <taxon>Bacillati</taxon>
        <taxon>Bacillota</taxon>
        <taxon>Bacilli</taxon>
        <taxon>Lactobacillales</taxon>
        <taxon>Lactobacillaceae</taxon>
        <taxon>Lactobacillus</taxon>
    </lineage>
</organism>
<proteinExistence type="inferred from homology"/>
<dbReference type="KEGG" id="lje:BUE77_02185"/>
<name>A0A5N1I545_LACJE</name>
<evidence type="ECO:0000313" key="2">
    <source>
        <dbReference type="EMBL" id="KAA9320014.1"/>
    </source>
</evidence>
<dbReference type="OrthoDB" id="9795247at2"/>
<dbReference type="SUPFAM" id="SSF53067">
    <property type="entry name" value="Actin-like ATPase domain"/>
    <property type="match status" value="1"/>
</dbReference>
<dbReference type="AlphaFoldDB" id="A0A5N1I545"/>
<dbReference type="PANTHER" id="PTHR18964:SF170">
    <property type="entry name" value="SUGAR KINASE"/>
    <property type="match status" value="1"/>
</dbReference>
<dbReference type="GeneID" id="31742510"/>
<dbReference type="EMBL" id="JBBVUL010000022">
    <property type="protein sequence ID" value="MEL0565924.1"/>
    <property type="molecule type" value="Genomic_DNA"/>
</dbReference>
<comment type="caution">
    <text evidence="2">The sequence shown here is derived from an EMBL/GenBank/DDBJ whole genome shotgun (WGS) entry which is preliminary data.</text>
</comment>
<reference evidence="2 4" key="1">
    <citation type="submission" date="2019-09" db="EMBL/GenBank/DDBJ databases">
        <title>Draft genome sequence assemblies of isolates from the urinary tract.</title>
        <authorList>
            <person name="Mores C.R."/>
            <person name="Putonti C."/>
            <person name="Wolfe A.J."/>
        </authorList>
    </citation>
    <scope>NUCLEOTIDE SEQUENCE [LARGE SCALE GENOMIC DNA]</scope>
    <source>
        <strain evidence="2 4">UMB246</strain>
    </source>
</reference>
<comment type="similarity">
    <text evidence="1">Belongs to the ROK (NagC/XylR) family.</text>
</comment>
<dbReference type="RefSeq" id="WP_006588711.1">
    <property type="nucleotide sequence ID" value="NZ_CATOUV010000001.1"/>
</dbReference>
<keyword evidence="5" id="KW-1185">Reference proteome</keyword>
<dbReference type="CDD" id="cd24152">
    <property type="entry name" value="ASKHA_NBD_ROK-like"/>
    <property type="match status" value="1"/>
</dbReference>